<dbReference type="SMART" id="SM00487">
    <property type="entry name" value="DEXDc"/>
    <property type="match status" value="1"/>
</dbReference>
<dbReference type="Pfam" id="PF00270">
    <property type="entry name" value="DEAD"/>
    <property type="match status" value="1"/>
</dbReference>
<dbReference type="GO" id="GO:0004386">
    <property type="term" value="F:helicase activity"/>
    <property type="evidence" value="ECO:0007669"/>
    <property type="project" value="UniProtKB-KW"/>
</dbReference>
<keyword evidence="2" id="KW-0547">Nucleotide-binding</keyword>
<dbReference type="Proteomes" id="UP000030744">
    <property type="component" value="Unassembled WGS sequence"/>
</dbReference>
<dbReference type="Gene3D" id="2.60.40.150">
    <property type="entry name" value="C2 domain"/>
    <property type="match status" value="1"/>
</dbReference>
<dbReference type="PANTHER" id="PTHR47961">
    <property type="entry name" value="DNA POLYMERASE THETA, PUTATIVE (AFU_ORTHOLOGUE AFUA_1G05260)-RELATED"/>
    <property type="match status" value="1"/>
</dbReference>
<dbReference type="FunFam" id="1.10.150.20:FF:000004">
    <property type="entry name" value="U5 small nuclear ribonucleoprotein helicase"/>
    <property type="match status" value="1"/>
</dbReference>
<dbReference type="PROSITE" id="PS51192">
    <property type="entry name" value="HELICASE_ATP_BIND_1"/>
    <property type="match status" value="1"/>
</dbReference>
<dbReference type="InterPro" id="IPR057842">
    <property type="entry name" value="WH_MER3"/>
</dbReference>
<organism evidence="7 8">
    <name type="scientific">Eimeria mitis</name>
    <dbReference type="NCBI Taxonomy" id="44415"/>
    <lineage>
        <taxon>Eukaryota</taxon>
        <taxon>Sar</taxon>
        <taxon>Alveolata</taxon>
        <taxon>Apicomplexa</taxon>
        <taxon>Conoidasida</taxon>
        <taxon>Coccidia</taxon>
        <taxon>Eucoccidiorida</taxon>
        <taxon>Eimeriorina</taxon>
        <taxon>Eimeriidae</taxon>
        <taxon>Eimeria</taxon>
    </lineage>
</organism>
<evidence type="ECO:0000313" key="8">
    <source>
        <dbReference type="Proteomes" id="UP000030744"/>
    </source>
</evidence>
<dbReference type="Pfam" id="PF02889">
    <property type="entry name" value="Sec63"/>
    <property type="match status" value="2"/>
</dbReference>
<dbReference type="OrthoDB" id="5575at2759"/>
<dbReference type="RefSeq" id="XP_013355058.1">
    <property type="nucleotide sequence ID" value="XM_013499604.1"/>
</dbReference>
<feature type="domain" description="Helicase ATP-binding" evidence="6">
    <location>
        <begin position="495"/>
        <end position="677"/>
    </location>
</feature>
<evidence type="ECO:0000256" key="2">
    <source>
        <dbReference type="ARBA" id="ARBA00022741"/>
    </source>
</evidence>
<dbReference type="AlphaFoldDB" id="U6KAI7"/>
<dbReference type="Gene3D" id="1.10.3380.10">
    <property type="entry name" value="Sec63 N-terminal domain-like domain"/>
    <property type="match status" value="1"/>
</dbReference>
<evidence type="ECO:0000313" key="7">
    <source>
        <dbReference type="EMBL" id="CDJ32493.1"/>
    </source>
</evidence>
<keyword evidence="3" id="KW-0378">Hydrolase</keyword>
<reference evidence="7" key="2">
    <citation type="submission" date="2013-10" db="EMBL/GenBank/DDBJ databases">
        <authorList>
            <person name="Aslett M."/>
        </authorList>
    </citation>
    <scope>NUCLEOTIDE SEQUENCE [LARGE SCALE GENOMIC DNA]</scope>
    <source>
        <strain evidence="7">Houghton</strain>
    </source>
</reference>
<dbReference type="InterPro" id="IPR050474">
    <property type="entry name" value="Hel308_SKI2-like"/>
</dbReference>
<evidence type="ECO:0000256" key="1">
    <source>
        <dbReference type="ARBA" id="ARBA00022737"/>
    </source>
</evidence>
<dbReference type="GO" id="GO:0005634">
    <property type="term" value="C:nucleus"/>
    <property type="evidence" value="ECO:0007669"/>
    <property type="project" value="TreeGrafter"/>
</dbReference>
<dbReference type="SUPFAM" id="SSF46785">
    <property type="entry name" value="Winged helix' DNA-binding domain"/>
    <property type="match status" value="1"/>
</dbReference>
<dbReference type="InterPro" id="IPR036390">
    <property type="entry name" value="WH_DNA-bd_sf"/>
</dbReference>
<accession>U6KAI7</accession>
<dbReference type="Gene3D" id="1.10.150.20">
    <property type="entry name" value="5' to 3' exonuclease, C-terminal subdomain"/>
    <property type="match status" value="1"/>
</dbReference>
<dbReference type="FunFam" id="3.40.50.300:FF:000254">
    <property type="entry name" value="U5 small nuclear ribonucleoprotein helicase"/>
    <property type="match status" value="1"/>
</dbReference>
<gene>
    <name evidence="7" type="ORF">EMH_0075510</name>
</gene>
<dbReference type="InterPro" id="IPR011545">
    <property type="entry name" value="DEAD/DEAH_box_helicase_dom"/>
</dbReference>
<dbReference type="FunFam" id="2.60.40.150:FF:000004">
    <property type="entry name" value="RNA helicase, activating signal cointegrator 1"/>
    <property type="match status" value="1"/>
</dbReference>
<evidence type="ECO:0000256" key="3">
    <source>
        <dbReference type="ARBA" id="ARBA00022801"/>
    </source>
</evidence>
<evidence type="ECO:0000259" key="6">
    <source>
        <dbReference type="PROSITE" id="PS51192"/>
    </source>
</evidence>
<dbReference type="InterPro" id="IPR035892">
    <property type="entry name" value="C2_domain_sf"/>
</dbReference>
<dbReference type="FunFam" id="1.10.10.10:FF:000024">
    <property type="entry name" value="U5 small nuclear ribonucleoprotein helicase"/>
    <property type="match status" value="1"/>
</dbReference>
<keyword evidence="8" id="KW-1185">Reference proteome</keyword>
<dbReference type="GO" id="GO:0016787">
    <property type="term" value="F:hydrolase activity"/>
    <property type="evidence" value="ECO:0007669"/>
    <property type="project" value="UniProtKB-KW"/>
</dbReference>
<keyword evidence="4" id="KW-0347">Helicase</keyword>
<name>U6KAI7_9EIME</name>
<dbReference type="GeneID" id="25382023"/>
<dbReference type="SUPFAM" id="SSF52540">
    <property type="entry name" value="P-loop containing nucleoside triphosphate hydrolases"/>
    <property type="match status" value="2"/>
</dbReference>
<dbReference type="EMBL" id="HG684230">
    <property type="protein sequence ID" value="CDJ32493.1"/>
    <property type="molecule type" value="Genomic_DNA"/>
</dbReference>
<dbReference type="VEuPathDB" id="ToxoDB:EMH_0075510"/>
<keyword evidence="1" id="KW-0677">Repeat</keyword>
<dbReference type="Gene3D" id="3.40.50.300">
    <property type="entry name" value="P-loop containing nucleotide triphosphate hydrolases"/>
    <property type="match status" value="2"/>
</dbReference>
<dbReference type="GO" id="GO:0003676">
    <property type="term" value="F:nucleic acid binding"/>
    <property type="evidence" value="ECO:0007669"/>
    <property type="project" value="InterPro"/>
</dbReference>
<dbReference type="Gene3D" id="1.10.10.10">
    <property type="entry name" value="Winged helix-like DNA-binding domain superfamily/Winged helix DNA-binding domain"/>
    <property type="match status" value="1"/>
</dbReference>
<dbReference type="Pfam" id="PF23445">
    <property type="entry name" value="WHD_SNRNP200"/>
    <property type="match status" value="1"/>
</dbReference>
<dbReference type="InterPro" id="IPR014001">
    <property type="entry name" value="Helicase_ATP-bd"/>
</dbReference>
<dbReference type="PANTHER" id="PTHR47961:SF4">
    <property type="entry name" value="ACTIVATING SIGNAL COINTEGRATOR 1 COMPLEX SUBUNIT 3"/>
    <property type="match status" value="1"/>
</dbReference>
<dbReference type="GO" id="GO:0005524">
    <property type="term" value="F:ATP binding"/>
    <property type="evidence" value="ECO:0007669"/>
    <property type="project" value="UniProtKB-KW"/>
</dbReference>
<dbReference type="SUPFAM" id="SSF158702">
    <property type="entry name" value="Sec63 N-terminal domain-like"/>
    <property type="match status" value="1"/>
</dbReference>
<reference evidence="7" key="1">
    <citation type="submission" date="2013-10" db="EMBL/GenBank/DDBJ databases">
        <title>Genomic analysis of the causative agents of coccidiosis in chickens.</title>
        <authorList>
            <person name="Reid A.J."/>
            <person name="Blake D."/>
            <person name="Billington K."/>
            <person name="Browne H."/>
            <person name="Dunn M."/>
            <person name="Hung S."/>
            <person name="Kawahara F."/>
            <person name="Miranda-Saavedra D."/>
            <person name="Mourier T."/>
            <person name="Nagra H."/>
            <person name="Otto T.D."/>
            <person name="Rawlings N."/>
            <person name="Sanchez A."/>
            <person name="Sanders M."/>
            <person name="Subramaniam C."/>
            <person name="Tay Y."/>
            <person name="Dear P."/>
            <person name="Doerig C."/>
            <person name="Gruber A."/>
            <person name="Parkinson J."/>
            <person name="Shirley M."/>
            <person name="Wan K.L."/>
            <person name="Berriman M."/>
            <person name="Tomley F."/>
            <person name="Pain A."/>
        </authorList>
    </citation>
    <scope>NUCLEOTIDE SEQUENCE [LARGE SCALE GENOMIC DNA]</scope>
    <source>
        <strain evidence="7">Houghton</strain>
    </source>
</reference>
<proteinExistence type="predicted"/>
<dbReference type="InterPro" id="IPR036388">
    <property type="entry name" value="WH-like_DNA-bd_sf"/>
</dbReference>
<dbReference type="InterPro" id="IPR027417">
    <property type="entry name" value="P-loop_NTPase"/>
</dbReference>
<protein>
    <submittedName>
        <fullName evidence="7">Protein CBG07909, related</fullName>
    </submittedName>
</protein>
<dbReference type="SMART" id="SM00973">
    <property type="entry name" value="Sec63"/>
    <property type="match status" value="1"/>
</dbReference>
<dbReference type="InterPro" id="IPR004179">
    <property type="entry name" value="Sec63-dom"/>
</dbReference>
<sequence>MNDVTYEKVLECAGKNQVLIFVHSRKETVKTAKFICDAAMQKDTLPRFLQNFSASREILQAEAEAVKTQDLKDLLPYGFAVHHAGLPRTDRKLVEDLFADRHIQHSELQFYLSLNNQQLPIESQMIQCLPDMLNAEIVLGSVRSREDAVHWLGYTYLYVRMLKSPSLYGIPPDMVAGDKLLEQYCINLADSALKTLDRHFLIKYDKRTGTIHVTAMGRVASHYYIKHATIAVYNEHLKPTLSDIELLRLFSLSSEFKYMPVREEEKLELQKLMERVPIPVKGSPDEPSSKVLPEELLRKIEKKDLPFDRYYDLTSTEIGELVRVPKMGKLLHRLIHSFPKLELAAFVQPLSRSCLVVELTITPDFQWDPKIHGNGEVFWIIVHDVDCEQILHHEMFILPAFQGEVEHTLTFTLPVTDPIPPSYSIRAISDRWLHSTASLPISFRNLILPEKPMPHAELLDLQPLPVSSLHDKKAEELYKKEGIKAFNPIQTQVFSTLYSTSEPVLLCLPPTSGKEICIEFAILRMLKTEPASAWKAVYLAPYSSVVQETLRQWSSKLGNGLGLKIAELTGDLHADLKILEQSHIVVSTPDKWDFLSRRWKTRKVLQSIRLLVVDDLHLLNSPVGSTLEVCLSRMRYISAQLPQPVRIVACANSLSNAKDVADWLGVSATDRSRSLKG</sequence>
<keyword evidence="5" id="KW-0067">ATP-binding</keyword>
<evidence type="ECO:0000256" key="5">
    <source>
        <dbReference type="ARBA" id="ARBA00022840"/>
    </source>
</evidence>
<evidence type="ECO:0000256" key="4">
    <source>
        <dbReference type="ARBA" id="ARBA00022806"/>
    </source>
</evidence>